<evidence type="ECO:0000313" key="2">
    <source>
        <dbReference type="Proteomes" id="UP001161247"/>
    </source>
</evidence>
<evidence type="ECO:0000313" key="1">
    <source>
        <dbReference type="EMBL" id="CAI9106763.1"/>
    </source>
</evidence>
<dbReference type="Proteomes" id="UP001161247">
    <property type="component" value="Chromosome 5"/>
</dbReference>
<dbReference type="AlphaFoldDB" id="A0AAV1DGE4"/>
<sequence length="156" mass="17288">MPEWILSELIGSQSKAIEGKTAAARKLLAGLKKVAATIVADFRLLQVKTVLLRLISEEMRPFESLRHKTLAVVKAISRVQNPTDHGFDDEEQLNLDVNGNAVDNNQEEVEGAANEPEKETRLKIQQILDTGCPVILMINEGVKTLVTGQAAFSRRW</sequence>
<dbReference type="EMBL" id="OX459122">
    <property type="protein sequence ID" value="CAI9106763.1"/>
    <property type="molecule type" value="Genomic_DNA"/>
</dbReference>
<keyword evidence="2" id="KW-1185">Reference proteome</keyword>
<proteinExistence type="predicted"/>
<reference evidence="1" key="1">
    <citation type="submission" date="2023-03" db="EMBL/GenBank/DDBJ databases">
        <authorList>
            <person name="Julca I."/>
        </authorList>
    </citation>
    <scope>NUCLEOTIDE SEQUENCE</scope>
</reference>
<accession>A0AAV1DGE4</accession>
<organism evidence="1 2">
    <name type="scientific">Oldenlandia corymbosa var. corymbosa</name>
    <dbReference type="NCBI Taxonomy" id="529605"/>
    <lineage>
        <taxon>Eukaryota</taxon>
        <taxon>Viridiplantae</taxon>
        <taxon>Streptophyta</taxon>
        <taxon>Embryophyta</taxon>
        <taxon>Tracheophyta</taxon>
        <taxon>Spermatophyta</taxon>
        <taxon>Magnoliopsida</taxon>
        <taxon>eudicotyledons</taxon>
        <taxon>Gunneridae</taxon>
        <taxon>Pentapetalae</taxon>
        <taxon>asterids</taxon>
        <taxon>lamiids</taxon>
        <taxon>Gentianales</taxon>
        <taxon>Rubiaceae</taxon>
        <taxon>Rubioideae</taxon>
        <taxon>Spermacoceae</taxon>
        <taxon>Hedyotis-Oldenlandia complex</taxon>
        <taxon>Oldenlandia</taxon>
    </lineage>
</organism>
<name>A0AAV1DGE4_OLDCO</name>
<protein>
    <submittedName>
        <fullName evidence="1">OLC1v1005982C1</fullName>
    </submittedName>
</protein>
<gene>
    <name evidence="1" type="ORF">OLC1_LOCUS15212</name>
</gene>